<keyword evidence="3" id="KW-1185">Reference proteome</keyword>
<keyword evidence="1" id="KW-0812">Transmembrane</keyword>
<dbReference type="EMBL" id="CP032157">
    <property type="protein sequence ID" value="AXY77592.1"/>
    <property type="molecule type" value="Genomic_DNA"/>
</dbReference>
<evidence type="ECO:0000256" key="1">
    <source>
        <dbReference type="SAM" id="Phobius"/>
    </source>
</evidence>
<dbReference type="AlphaFoldDB" id="A0A3B7MSV7"/>
<accession>A0A3B7MSV7</accession>
<reference evidence="2 3" key="1">
    <citation type="submission" date="2018-09" db="EMBL/GenBank/DDBJ databases">
        <title>Genome sequencing of strain 6GH32-13.</title>
        <authorList>
            <person name="Weon H.-Y."/>
            <person name="Heo J."/>
            <person name="Kwon S.-W."/>
        </authorList>
    </citation>
    <scope>NUCLEOTIDE SEQUENCE [LARGE SCALE GENOMIC DNA]</scope>
    <source>
        <strain evidence="2 3">5GH32-13</strain>
    </source>
</reference>
<feature type="transmembrane region" description="Helical" evidence="1">
    <location>
        <begin position="24"/>
        <end position="42"/>
    </location>
</feature>
<proteinExistence type="predicted"/>
<dbReference type="KEGG" id="pseg:D3H65_28010"/>
<evidence type="ECO:0000313" key="3">
    <source>
        <dbReference type="Proteomes" id="UP000263900"/>
    </source>
</evidence>
<evidence type="ECO:0000313" key="2">
    <source>
        <dbReference type="EMBL" id="AXY77592.1"/>
    </source>
</evidence>
<keyword evidence="1" id="KW-1133">Transmembrane helix</keyword>
<name>A0A3B7MSV7_9BACT</name>
<organism evidence="2 3">
    <name type="scientific">Paraflavitalea soli</name>
    <dbReference type="NCBI Taxonomy" id="2315862"/>
    <lineage>
        <taxon>Bacteria</taxon>
        <taxon>Pseudomonadati</taxon>
        <taxon>Bacteroidota</taxon>
        <taxon>Chitinophagia</taxon>
        <taxon>Chitinophagales</taxon>
        <taxon>Chitinophagaceae</taxon>
        <taxon>Paraflavitalea</taxon>
    </lineage>
</organism>
<protein>
    <submittedName>
        <fullName evidence="2">Uncharacterized protein</fullName>
    </submittedName>
</protein>
<gene>
    <name evidence="2" type="ORF">D3H65_28010</name>
</gene>
<dbReference type="Proteomes" id="UP000263900">
    <property type="component" value="Chromosome"/>
</dbReference>
<keyword evidence="1" id="KW-0472">Membrane</keyword>
<sequence length="73" mass="8519">MTAPTDIAFKSCMAVDKHWISRNYLAVILVCLALAGLIWWIFHQRIQRIEEQLKENSHRQTVQSSLVNTFIYA</sequence>